<keyword evidence="5" id="KW-0460">Magnesium</keyword>
<evidence type="ECO:0000313" key="9">
    <source>
        <dbReference type="Proteomes" id="UP000741863"/>
    </source>
</evidence>
<evidence type="ECO:0000313" key="8">
    <source>
        <dbReference type="EMBL" id="MBM7631934.1"/>
    </source>
</evidence>
<evidence type="ECO:0000256" key="3">
    <source>
        <dbReference type="ARBA" id="ARBA00022723"/>
    </source>
</evidence>
<dbReference type="CDD" id="cd04665">
    <property type="entry name" value="NUDIX_RppH"/>
    <property type="match status" value="1"/>
</dbReference>
<reference evidence="8 9" key="1">
    <citation type="submission" date="2021-01" db="EMBL/GenBank/DDBJ databases">
        <title>Genomic Encyclopedia of Type Strains, Phase IV (KMG-IV): sequencing the most valuable type-strain genomes for metagenomic binning, comparative biology and taxonomic classification.</title>
        <authorList>
            <person name="Goeker M."/>
        </authorList>
    </citation>
    <scope>NUCLEOTIDE SEQUENCE [LARGE SCALE GENOMIC DNA]</scope>
    <source>
        <strain evidence="8 9">DSM 25540</strain>
    </source>
</reference>
<dbReference type="GO" id="GO:0035539">
    <property type="term" value="F:8-oxo-7,8-dihydrodeoxyguanosine triphosphate pyrophosphatase activity"/>
    <property type="evidence" value="ECO:0007669"/>
    <property type="project" value="UniProtKB-EC"/>
</dbReference>
<dbReference type="PROSITE" id="PS00893">
    <property type="entry name" value="NUDIX_BOX"/>
    <property type="match status" value="1"/>
</dbReference>
<dbReference type="InterPro" id="IPR014078">
    <property type="entry name" value="Nudix_YtkD"/>
</dbReference>
<feature type="domain" description="Nudix hydrolase" evidence="7">
    <location>
        <begin position="21"/>
        <end position="145"/>
    </location>
</feature>
<dbReference type="InterPro" id="IPR020476">
    <property type="entry name" value="Nudix_hydrolase"/>
</dbReference>
<comment type="similarity">
    <text evidence="2 6">Belongs to the Nudix hydrolase family.</text>
</comment>
<evidence type="ECO:0000256" key="4">
    <source>
        <dbReference type="ARBA" id="ARBA00022801"/>
    </source>
</evidence>
<dbReference type="EMBL" id="JAFBEC010000002">
    <property type="protein sequence ID" value="MBM7631934.1"/>
    <property type="molecule type" value="Genomic_DNA"/>
</dbReference>
<dbReference type="Pfam" id="PF00293">
    <property type="entry name" value="NUDIX"/>
    <property type="match status" value="1"/>
</dbReference>
<dbReference type="Proteomes" id="UP000741863">
    <property type="component" value="Unassembled WGS sequence"/>
</dbReference>
<dbReference type="PANTHER" id="PTHR43758:SF8">
    <property type="entry name" value="8-OXO-DGTP DIPHOSPHATASE YTKD-RELATED"/>
    <property type="match status" value="1"/>
</dbReference>
<sequence>MYDFQDYYDNAVKLSFEREPFSIEPKHVWVICKFKDQWLLTKHSDRGLEFPGGKVEEGELPEMAAVREVWEETGARIHNLEYVGQYEVKGKTETVIKNIYFAEVATIEKKATYLETDGPVLKQQLPDTIRTDRSYSFIMKDDVLRYCLRRLDQ</sequence>
<keyword evidence="3" id="KW-0479">Metal-binding</keyword>
<dbReference type="InterPro" id="IPR020084">
    <property type="entry name" value="NUDIX_hydrolase_CS"/>
</dbReference>
<dbReference type="SUPFAM" id="SSF55811">
    <property type="entry name" value="Nudix"/>
    <property type="match status" value="1"/>
</dbReference>
<protein>
    <submittedName>
        <fullName evidence="8">8-oxo-dGTP diphosphatase</fullName>
        <ecNumber evidence="8">3.6.1.55</ecNumber>
    </submittedName>
</protein>
<dbReference type="Gene3D" id="3.90.79.10">
    <property type="entry name" value="Nucleoside Triphosphate Pyrophosphohydrolase"/>
    <property type="match status" value="1"/>
</dbReference>
<proteinExistence type="inferred from homology"/>
<dbReference type="EC" id="3.6.1.55" evidence="8"/>
<name>A0ABS2P9F1_9BACL</name>
<evidence type="ECO:0000256" key="1">
    <source>
        <dbReference type="ARBA" id="ARBA00001946"/>
    </source>
</evidence>
<gene>
    <name evidence="8" type="ORF">JOD17_001026</name>
</gene>
<keyword evidence="4 6" id="KW-0378">Hydrolase</keyword>
<dbReference type="NCBIfam" id="TIGR02705">
    <property type="entry name" value="nudix_YtkD"/>
    <property type="match status" value="1"/>
</dbReference>
<accession>A0ABS2P9F1</accession>
<dbReference type="PROSITE" id="PS51462">
    <property type="entry name" value="NUDIX"/>
    <property type="match status" value="1"/>
</dbReference>
<dbReference type="InterPro" id="IPR000086">
    <property type="entry name" value="NUDIX_hydrolase_dom"/>
</dbReference>
<evidence type="ECO:0000256" key="6">
    <source>
        <dbReference type="RuleBase" id="RU003476"/>
    </source>
</evidence>
<evidence type="ECO:0000259" key="7">
    <source>
        <dbReference type="PROSITE" id="PS51462"/>
    </source>
</evidence>
<evidence type="ECO:0000256" key="5">
    <source>
        <dbReference type="ARBA" id="ARBA00022842"/>
    </source>
</evidence>
<dbReference type="RefSeq" id="WP_204695954.1">
    <property type="nucleotide sequence ID" value="NZ_JAFBEC010000002.1"/>
</dbReference>
<dbReference type="PANTHER" id="PTHR43758">
    <property type="entry name" value="7,8-DIHYDRO-8-OXOGUANINE TRIPHOSPHATASE"/>
    <property type="match status" value="1"/>
</dbReference>
<dbReference type="InterPro" id="IPR015797">
    <property type="entry name" value="NUDIX_hydrolase-like_dom_sf"/>
</dbReference>
<evidence type="ECO:0000256" key="2">
    <source>
        <dbReference type="ARBA" id="ARBA00005582"/>
    </source>
</evidence>
<keyword evidence="9" id="KW-1185">Reference proteome</keyword>
<organism evidence="8 9">
    <name type="scientific">Geomicrobium sediminis</name>
    <dbReference type="NCBI Taxonomy" id="1347788"/>
    <lineage>
        <taxon>Bacteria</taxon>
        <taxon>Bacillati</taxon>
        <taxon>Bacillota</taxon>
        <taxon>Bacilli</taxon>
        <taxon>Bacillales</taxon>
        <taxon>Geomicrobium</taxon>
    </lineage>
</organism>
<comment type="cofactor">
    <cofactor evidence="1">
        <name>Mg(2+)</name>
        <dbReference type="ChEBI" id="CHEBI:18420"/>
    </cofactor>
</comment>
<dbReference type="PRINTS" id="PR00502">
    <property type="entry name" value="NUDIXFAMILY"/>
</dbReference>
<comment type="caution">
    <text evidence="8">The sequence shown here is derived from an EMBL/GenBank/DDBJ whole genome shotgun (WGS) entry which is preliminary data.</text>
</comment>